<dbReference type="eggNOG" id="COG2911">
    <property type="taxonomic scope" value="Bacteria"/>
</dbReference>
<evidence type="ECO:0000313" key="3">
    <source>
        <dbReference type="Proteomes" id="UP000030993"/>
    </source>
</evidence>
<accession>A0A0B2JT65</accession>
<dbReference type="eggNOG" id="COG3210">
    <property type="taxonomic scope" value="Bacteria"/>
</dbReference>
<reference evidence="2 3" key="1">
    <citation type="journal article" date="2013" name="PLoS ONE">
        <title>Identification and characterization of three novel lipases belonging to families II and V from Anaerovibrio lipolyticus 5ST.</title>
        <authorList>
            <person name="Prive F."/>
            <person name="Kaderbhai N.N."/>
            <person name="Girdwood S."/>
            <person name="Worgan H.J."/>
            <person name="Pinloche E."/>
            <person name="Scollan N.D."/>
            <person name="Huws S.A."/>
            <person name="Newbold C.J."/>
        </authorList>
    </citation>
    <scope>NUCLEOTIDE SEQUENCE [LARGE SCALE GENOMIC DNA]</scope>
    <source>
        <strain evidence="2 3">5S</strain>
    </source>
</reference>
<comment type="caution">
    <text evidence="2">The sequence shown here is derived from an EMBL/GenBank/DDBJ whole genome shotgun (WGS) entry which is preliminary data.</text>
</comment>
<name>A0A0B2JT65_9FIRM</name>
<organism evidence="2 3">
    <name type="scientific">Anaerovibrio lipolyticus</name>
    <dbReference type="NCBI Taxonomy" id="82374"/>
    <lineage>
        <taxon>Bacteria</taxon>
        <taxon>Bacillati</taxon>
        <taxon>Bacillota</taxon>
        <taxon>Negativicutes</taxon>
        <taxon>Selenomonadales</taxon>
        <taxon>Selenomonadaceae</taxon>
        <taxon>Anaerovibrio</taxon>
    </lineage>
</organism>
<feature type="non-terminal residue" evidence="2">
    <location>
        <position position="1"/>
    </location>
</feature>
<dbReference type="STRING" id="82374.NZ47_10025"/>
<dbReference type="Proteomes" id="UP000030993">
    <property type="component" value="Unassembled WGS sequence"/>
</dbReference>
<protein>
    <recommendedName>
        <fullName evidence="4">Autotransporter domain-containing protein</fullName>
    </recommendedName>
</protein>
<evidence type="ECO:0000313" key="2">
    <source>
        <dbReference type="EMBL" id="KHM51530.1"/>
    </source>
</evidence>
<dbReference type="SMART" id="SM00710">
    <property type="entry name" value="PbH1"/>
    <property type="match status" value="10"/>
</dbReference>
<sequence>GWLNEIFAATNKASVDNKGKLVADGAVKLTANADTTYKEGAIFKYLQDQQIKNLVQTEIRKSIAKDAALQNGLYLYLKATTGDDAADLLKPDQSKWTNWIDKFLLGIMEGTGNRTNTASISLGGTIDANSLEASATANLTMDVDASVMARAYTNVTGKNTSDITVNEGLTLQHGNSSIGSVTLAADANTDISAAARGLNVKRANGDTTTQLPSVYGAVTIVNSESGANVKVDEAITTTGAFKATATMNNSMDVTATSAMNEETGVVSSGVAYVDDKTNANVTINKDITAKSIEASADNLVKRDVLTVNNTLGVMSGQIFKNDTKPVELKSLDEGQKNTINKYLDKLVDLGDGLVGKLKKYGDAGATVGVFNQENNSNVVVNSALTATGGDIKLNAETSIGDKDNSGNPIGGFHMNVVSSMTNAKSSNGSAATNGGLVNAALLVDSVNNNANVKVSSPNKSLLATGAVNINAKAHMDYAPDAEGKYNVKTAWNEVKKSFEAIRDLFSEDIQNTFDGAFADLDTNIEAIDWSKPTEIPSTFANWEKLQTAIQKIKEDGQVAAKTKERLVTLAENAINMTHPSAYTHYHVRTESKNQSTEGSGKFSATGSVQVDELKNDATVLIGEGTTIHADGDTSIKADSGTYAVSLTGKGGEYATLDQNGKVGIGASVAYQDIGGTGLVMVGKNTTIEGNKVDIAADQTMKQVDIVYSSGEADTLNIGGMVNIVKGTGNSIVSIDDEVTIKGTAADGAIGMHANNDTDINAITGGLTLGGKSANGAVGIGVNLVDYNTNNIVQVADNGQGVAKTTDKDTDTEEQKAANHTQNRSILARDLAKEIGSVNDDFFGAATADGADIKKWLANSYEAVATTKGTINSIGAEIAGTTSSDKSLFDKGSNLIQNISNKRDKFNNWLSGNKLTNTIKGSNAGNTASANVGGTGGFKLSAAGSAAINKGTSDTVATVDGIQLQKNDNAALNSVKVQATDSTFLGSFAGGAAFNAMKQNNSPSVAVGGAVADTDVSRTVDSIIMNSQLEGAGSITNLAEKKGTEIASGLSLAVNTSGGTNLTASGSVSYNNVHNNVRAMMIGNGVNQGYTGDNKTDITNKAMASDWQISGGLAANWTGSDGTSANLGGSVSIGDLSNNVISLISGGENLQYKNINTLTMEAAKSINHINVAVAGSKSGGKSAIGLDGAVAFNDVNNNVQTAIRNSANIDASGAVTLAAHDVDGGQSVTKEDLKDKGIDVDYVTDNYISQDAKKSLNNQDVVDYSNDKEIKNTANNNISVPGNNLAVNVAAGINISGNGAGVGVGVDDIKNNLSVDVVGSTLKGSTINAGTTNKAKIVGVAAGASIGSEYFGGAGGISWHNVTNNNKVNITDSNLTANTINGKSDNTSSIVTVAGQFNQSNNMGVGMTLANNDMNNATGVYVEGGEFKGLTDNKLDSLVLDANNNTYVLAIGAGVGATTGKASILSLNGSVAINEGTNSSEAIISKGQKGTDIVNVKDLDVTAENTTSKTTIAGGMAYTQGGVAGIGGGVSYANIGKKDKKENTNALIKDANITTQADSTIDVTATDTSKATSVGVGVGIEGKVNLQGGVARTNVYKDVTAGMENSSVDADKAAGQADVKIDAKSTINNKTAGAALSTAFSGVIAGAVGLSFNDVNQNTKAYYNYSNSRPDTASRMKNLLINSTADTKLLGIGIGLDGSKTFSIGGSYSYNFIGSNTTAEMNKANVISDNNIGVVAQSDDAISNYAGVLAVGMQGGAAGVTVADNQITGDTVSSVDGSKAVTNAAATADDSKKISVNSDMKDAENGSDGIITGMVSKSTFDPSHLKAGRTSSSLTGLVVDSSSTHAIASDALTGAGGAIGGVSGTFNEDYVKGNTKAVLNNSSVNEDISQYGGAVKDAQNVSVKAADYTNIGTFEVGVSGGQNLAAAAAQNTNYINRSVLAESSYTTAKAHDFDLLAQSRQGIANLAIAGGLVIEGVDANANVINDDINMKVRTKADHLTLDYTNKANLLADNESRAYMGTFDVSGALTGAAIGLGINLVDQKSTVSTTVSDSTIKETTKTDSEANIKAKNKTVLDAALVSGGVAGMGGSLSGTFNYSDLTSDVGVSIDKSTIQTGKIDVNSHDVIWSTQNTGTVQGGLFGGFGVNSTVNTIADKSHVIIGNNSTLKSQDTTAVKADIVRDLDTLMLNVSLGGVASGVNHMETSINEGIKTDKALLDKIKAANNQDKDNTKAFVGMTAAEQKQVRERTAFNIDTAVSGTDLGSKVSVNSATIDATGDLSLTAEEKNRANLQTIGADVGGLDFVITQADAKVKNSTAVSMDGATLSGSKVDLVANTADNPRENEDDKHRGIYTQGAVGNLAALGVTVISSTADMSGSTGINVKNSNINSANDVNIDAINNVTANTNVVGVSAGVVSVNVIDEGINNTSASAVNFEASGSAHTIKSTNANGKINVNSVKNSSFTANSTGISAGLAAAGYNGTYAKDNSTSQINIKGGNYIFSADALSFQAANAPKLKVDIDNDAVGVVTGMASKATVEANSGATINVADNNVFSSGSVFFGAQVGRKDETTATSRLRSVAVAGMAIPGYSSDESNITTKTNVAINIGSEDYSYTVTEKDEKGEDKAVEKNGSLTIYAHNEVSRKNDISNVTVSALKFAAGAIDGNTRAEDMVSATAGGGQVHKLMLGATGNSYTDSYVRASGGSIADIGNTGKANTYFDNSANANIYGVWSATDELHVNASQNDGMDVQAFSGSGALLQGSGIYTDLNVGQKGRVTSANVANNSFILADKVFVGAHNEFNSRLKNTYGSRLDMTAYNFFGMSELESKDVIKKGTQVNIGNNALIVTTGTQTYEAANKDVLNNYATGENAGLAESIVVRAKTDYTSANKVTLGKGAILNNIGGYDKGGITLAAFDNIDSTVHAEGKVTGGAGAGPKAKTEHNINRTNTVDIYGGIKSDKDINLYAGANGIGQKSTIKQLSIADARNDTVIPLGWHRDIDIEHKRNNTVQVHETATGESMRNINIKATNGEEKILKRAIYHTFYTGDGGDGQNVPVVESDSSDGSNVDKMVSETTNYAQVDGKLLAGFQDKVYVTISGQVVPDSYLGYHEVKLANDKDVIEKHNVTATGNDKAFSISIVDDEGKHYVDLEKETIQNVQSYANMMTKRWVELKQLIREYNGKDTKGGDGNTLIAYAGYMQELELLEAKMKSLGLMVEETTTNGNKIWIPITTGYDIPVVTLPKLLEACGGTINVDSNNLYGKGSVVAKTNPEIIVKNTSNAYLVVNDTLIHDKGDGIIFKDNIINSDAAGKEQIKNLNSDKKYNVSYSKLKSIYGDDPMLSITSDNASISGIPLTDKVTYMSDGHTATVNKTFDGVGTIEIAGRVDGGIADVEIVNNNSSVGDIIIDGFDEDNKVTGVDGHSIRLTSKSGSITQSYTQGIVHIGSTPDDVYENVNQATIDSISNDWGVKDQDKHEIRPVDGTEPKSESEKLAKKAGRIAGNTIFIAADTINVNGILQSGYGNYKAVVTQEQVEAAKTAANNQDFSRSKLYEGRRIYKVNEGGSNWDAEKASDGSLVYNVQVYYDPDNDTLLTENIDAQGGKVYLTGRIISTTGGQIFAVDGGADISIDNQSNVNMQVGKILNNDLDGEVVLTTSSLKDGKEYLTRSSYTTAGVTTTEGYLSNNPQITTDNSHAERSYTFNPLANSRYNWTRGTDSTSNIHYYYRDTAILDVDAFSFESASDKAEKTVTEKRDIDLQKGRFISTEAGDDYSMVADNVVLSQEKMNYEVTSKDHFLWKNYYYNWDVKTGSSQTFVSSIKADKPIEIKFIGQDDGTINIKGNGDISLTGNISNNNAQGTISIDSAGNIMGNSSSSIIGNNVSLKSKNDIDNINIDALDREKAVKLGAETDRGNINVNVNGDAEISTIKAQNIIASLAGDNNITLNVSGNITQGTGDGVKGQRIELTSKTGAIGTSEQGLKVMTGQQALNDNSRSASISATAQKDIFLTNGGGEGTDMRIGAVRSINGDVTLKNEGGSFVDALPYTGDESSDETAARIQRWIDSGLIAGPDRNNAYIRKLERNVTDYENNVKESFANYLTMKKKADSGMGMSAKEQAAYDDLKAEFGAYADSDAYLTHLASNAESDYAKLKNEAANPTYKWTQEELLYALRSEILNKEVGSTDSRDKLANVTGNNITLVGKNVGSNLAPQIITIDQLRSGYSEGGKTNVDYLKILANADSSDVIRLEDENKKVSFQVTGMAPLGINATGVVKAGASSENISVSARKATDDGEPPVLNLDTLQADNGYVRILGKIGIVNALEDPTKANVIAGKEVLLEGGEGTIGTDDKAINVQAGGDLTARSNDNIFIKNVGAGPLSIGSVYTPDTVKLFAGKGLVGSTVNDDGMVPYINAKNLILDGTNDGSGSYMGIVARPLNVLSNGVNVEAKGGSAHINGVQHDKNKIILNSINMDTDFAVNAPGTIIVADVVKAGEDIKLTGDKGVKMSKKEAEDEATSYIMAGSSISLNAKEGDVGSEDNAIRLMDTGAVVHGSGVNGYLVGLERTELDTVDDMILGTIGTAVNPGFTGDLWVRTPSNLTTQGIINVKGNLDLMADKGNITSAGAWLAGGAITAMAKEDIVINGLTKAGKDVNLIGKSIRIEGDVDAGKDALLHSYNGDIFVVGNVTADEDVLIPAKNGKVIVGGGIKAVKGDVDLSADYDNVYNDQHGSILVTQGIYAGNDVTLKSRNSNITILDWTEHPDDDVITAKGNILIQNVDSGNINLLGSAKAGGNFEATVDGPDGDIKVLDTINANGNVNLHALSDNGMVHIGYGTLKPDPDGPEYAAPENQQVYAGNDINVSSRNGEIKIAKTLNSDKGDINVTSKGAEIDVIGKVNASEGSIDFNTGAGNISIGNTSDHNEESVSAKKDITLSTDVGTIYIYGKTVTEDGDINLKAGKDTYVQGESNFVIEDNGAVESGRDISLTGRNGDILIDDYLKAQGSLKATVKGQGNLGFAKDITVNGDIDLSTEKGDVQIVHSVKSEAGNVSIVVGKGNIDVGDNEGDVETVTANQNVNLATGLGTITVYGKTSTENGDIYLTAASENYDPNSPNIVVIEHVGKVDAARNVVLNATNGDLHVTDDIISQKDTQANVNKHGSVYLDRDMSSEGDLEVKADDGDVIVKNGHMTAKGDILVSVKKGDFVLNTATANHVSIILGDNTEASHVNAIYAKANGDGQKDITLAGKYVSVGTIENIGGTNNPLTMTVETPDGQDFVERVTIDKLISNTGTKVSKLWTNNGYVNVDKGVIDIDDTLVGNKFNLANRSMDLAIYGRTPTHDGEVLVYWNNVNNLYPMGRQFKLFEDGGIATNNAHLVEYHDWRLFRSNKYPEQYSVVDMMRDDLMRKYHYYNFKPLIPYNPKVVYGYVETDGELVNSMDTKNASQQEIEVE</sequence>
<evidence type="ECO:0008006" key="4">
    <source>
        <dbReference type="Google" id="ProtNLM"/>
    </source>
</evidence>
<dbReference type="EMBL" id="JSCE01000188">
    <property type="protein sequence ID" value="KHM51530.1"/>
    <property type="molecule type" value="Genomic_DNA"/>
</dbReference>
<feature type="region of interest" description="Disordered" evidence="1">
    <location>
        <begin position="801"/>
        <end position="822"/>
    </location>
</feature>
<keyword evidence="3" id="KW-1185">Reference proteome</keyword>
<dbReference type="InterPro" id="IPR006626">
    <property type="entry name" value="PbH1"/>
</dbReference>
<feature type="compositionally biased region" description="Basic and acidic residues" evidence="1">
    <location>
        <begin position="804"/>
        <end position="816"/>
    </location>
</feature>
<proteinExistence type="predicted"/>
<gene>
    <name evidence="2" type="ORF">NZ47_10025</name>
</gene>
<evidence type="ECO:0000256" key="1">
    <source>
        <dbReference type="SAM" id="MobiDB-lite"/>
    </source>
</evidence>